<protein>
    <submittedName>
        <fullName evidence="1">Uncharacterized protein</fullName>
    </submittedName>
</protein>
<dbReference type="EMBL" id="RKHY01000001">
    <property type="protein sequence ID" value="ROS42892.1"/>
    <property type="molecule type" value="Genomic_DNA"/>
</dbReference>
<dbReference type="Proteomes" id="UP000274843">
    <property type="component" value="Unassembled WGS sequence"/>
</dbReference>
<reference evidence="1 2" key="1">
    <citation type="submission" date="2018-11" db="EMBL/GenBank/DDBJ databases">
        <title>Sequencing the genomes of 1000 actinobacteria strains.</title>
        <authorList>
            <person name="Klenk H.-P."/>
        </authorList>
    </citation>
    <scope>NUCLEOTIDE SEQUENCE [LARGE SCALE GENOMIC DNA]</scope>
    <source>
        <strain evidence="1 2">DSM 44348</strain>
    </source>
</reference>
<keyword evidence="2" id="KW-1185">Reference proteome</keyword>
<dbReference type="AlphaFoldDB" id="A0A3N2H1U1"/>
<gene>
    <name evidence="1" type="ORF">EDD35_5293</name>
</gene>
<dbReference type="RefSeq" id="WP_020421859.1">
    <property type="nucleotide sequence ID" value="NZ_CBDRBK010000010.1"/>
</dbReference>
<proteinExistence type="predicted"/>
<evidence type="ECO:0000313" key="1">
    <source>
        <dbReference type="EMBL" id="ROS42892.1"/>
    </source>
</evidence>
<comment type="caution">
    <text evidence="1">The sequence shown here is derived from an EMBL/GenBank/DDBJ whole genome shotgun (WGS) entry which is preliminary data.</text>
</comment>
<organism evidence="1 2">
    <name type="scientific">Amycolatopsis thermoflava</name>
    <dbReference type="NCBI Taxonomy" id="84480"/>
    <lineage>
        <taxon>Bacteria</taxon>
        <taxon>Bacillati</taxon>
        <taxon>Actinomycetota</taxon>
        <taxon>Actinomycetes</taxon>
        <taxon>Pseudonocardiales</taxon>
        <taxon>Pseudonocardiaceae</taxon>
        <taxon>Amycolatopsis</taxon>
        <taxon>Amycolatopsis methanolica group</taxon>
    </lineage>
</organism>
<sequence length="76" mass="8249">MNDNTVIIECNRCTLRGRACGDCVLSAVVDAPPVVELDFEELAAVELLADAGLVPPPRTISRGRRPHVRLPERRAG</sequence>
<name>A0A3N2H1U1_9PSEU</name>
<dbReference type="GeneID" id="301846590"/>
<accession>A0A3N2H1U1</accession>
<evidence type="ECO:0000313" key="2">
    <source>
        <dbReference type="Proteomes" id="UP000274843"/>
    </source>
</evidence>